<evidence type="ECO:0000313" key="3">
    <source>
        <dbReference type="Proteomes" id="UP000663842"/>
    </source>
</evidence>
<accession>A0A819ZKM2</accession>
<reference evidence="2" key="1">
    <citation type="submission" date="2021-02" db="EMBL/GenBank/DDBJ databases">
        <authorList>
            <person name="Nowell W R."/>
        </authorList>
    </citation>
    <scope>NUCLEOTIDE SEQUENCE</scope>
</reference>
<feature type="region of interest" description="Disordered" evidence="1">
    <location>
        <begin position="34"/>
        <end position="71"/>
    </location>
</feature>
<organism evidence="2 3">
    <name type="scientific">Rotaria magnacalcarata</name>
    <dbReference type="NCBI Taxonomy" id="392030"/>
    <lineage>
        <taxon>Eukaryota</taxon>
        <taxon>Metazoa</taxon>
        <taxon>Spiralia</taxon>
        <taxon>Gnathifera</taxon>
        <taxon>Rotifera</taxon>
        <taxon>Eurotatoria</taxon>
        <taxon>Bdelloidea</taxon>
        <taxon>Philodinida</taxon>
        <taxon>Philodinidae</taxon>
        <taxon>Rotaria</taxon>
    </lineage>
</organism>
<dbReference type="Gene3D" id="3.60.10.10">
    <property type="entry name" value="Endonuclease/exonuclease/phosphatase"/>
    <property type="match status" value="1"/>
</dbReference>
<gene>
    <name evidence="2" type="ORF">UXM345_LOCUS26717</name>
</gene>
<evidence type="ECO:0000313" key="2">
    <source>
        <dbReference type="EMBL" id="CAF4178611.1"/>
    </source>
</evidence>
<dbReference type="Proteomes" id="UP000663842">
    <property type="component" value="Unassembled WGS sequence"/>
</dbReference>
<sequence length="177" mass="19633">MNFHFEAFMCLISSIDFTDTDFTIGRTKSKICATGTTTTKPTTDSATSNATKANLSTVNSSTTTSRETNTTNTNSLMVKTKDLGTTNTTGTSTRPGRIANKQPITITKVPKGDTQKLKIMKNTFTVGTWNVRTLWAAGKLDLLRHEMNRYRYDIFSISEVHWTGKGETLESLNFGRQ</sequence>
<comment type="caution">
    <text evidence="2">The sequence shown here is derived from an EMBL/GenBank/DDBJ whole genome shotgun (WGS) entry which is preliminary data.</text>
</comment>
<protein>
    <recommendedName>
        <fullName evidence="4">Craniofacial development protein 2-like</fullName>
    </recommendedName>
</protein>
<proteinExistence type="predicted"/>
<name>A0A819ZKM2_9BILA</name>
<dbReference type="EMBL" id="CAJOBF010005530">
    <property type="protein sequence ID" value="CAF4178611.1"/>
    <property type="molecule type" value="Genomic_DNA"/>
</dbReference>
<dbReference type="AlphaFoldDB" id="A0A819ZKM2"/>
<dbReference type="SUPFAM" id="SSF56219">
    <property type="entry name" value="DNase I-like"/>
    <property type="match status" value="1"/>
</dbReference>
<dbReference type="InterPro" id="IPR036691">
    <property type="entry name" value="Endo/exonu/phosph_ase_sf"/>
</dbReference>
<evidence type="ECO:0008006" key="4">
    <source>
        <dbReference type="Google" id="ProtNLM"/>
    </source>
</evidence>
<evidence type="ECO:0000256" key="1">
    <source>
        <dbReference type="SAM" id="MobiDB-lite"/>
    </source>
</evidence>